<dbReference type="AlphaFoldDB" id="A0AAV4H2L2"/>
<reference evidence="1 2" key="1">
    <citation type="journal article" date="2021" name="Elife">
        <title>Chloroplast acquisition without the gene transfer in kleptoplastic sea slugs, Plakobranchus ocellatus.</title>
        <authorList>
            <person name="Maeda T."/>
            <person name="Takahashi S."/>
            <person name="Yoshida T."/>
            <person name="Shimamura S."/>
            <person name="Takaki Y."/>
            <person name="Nagai Y."/>
            <person name="Toyoda A."/>
            <person name="Suzuki Y."/>
            <person name="Arimoto A."/>
            <person name="Ishii H."/>
            <person name="Satoh N."/>
            <person name="Nishiyama T."/>
            <person name="Hasebe M."/>
            <person name="Maruyama T."/>
            <person name="Minagawa J."/>
            <person name="Obokata J."/>
            <person name="Shigenobu S."/>
        </authorList>
    </citation>
    <scope>NUCLEOTIDE SEQUENCE [LARGE SCALE GENOMIC DNA]</scope>
</reference>
<gene>
    <name evidence="1" type="ORF">ElyMa_000853700</name>
</gene>
<evidence type="ECO:0000313" key="2">
    <source>
        <dbReference type="Proteomes" id="UP000762676"/>
    </source>
</evidence>
<comment type="caution">
    <text evidence="1">The sequence shown here is derived from an EMBL/GenBank/DDBJ whole genome shotgun (WGS) entry which is preliminary data.</text>
</comment>
<proteinExistence type="predicted"/>
<keyword evidence="2" id="KW-1185">Reference proteome</keyword>
<dbReference type="Proteomes" id="UP000762676">
    <property type="component" value="Unassembled WGS sequence"/>
</dbReference>
<dbReference type="SUPFAM" id="SSF53850">
    <property type="entry name" value="Periplasmic binding protein-like II"/>
    <property type="match status" value="1"/>
</dbReference>
<name>A0AAV4H2L2_9GAST</name>
<sequence length="178" mass="19800">MDGWVDACTGYGNTLDRESAFDFTYAYLRSTSYYSVAPGNPSGFRPNETDFSKYTFTHLTGAYTNAKCLSRQGKKVGKIVIAANLPEAKALLFNKTADVLFSPRSRIPGLVSLPEEVHCARTGVSIMVKRGSSLPGWWNPAFRSYVESGQFARFCRDSRIKYRYAIDCLADDVILGFS</sequence>
<organism evidence="1 2">
    <name type="scientific">Elysia marginata</name>
    <dbReference type="NCBI Taxonomy" id="1093978"/>
    <lineage>
        <taxon>Eukaryota</taxon>
        <taxon>Metazoa</taxon>
        <taxon>Spiralia</taxon>
        <taxon>Lophotrochozoa</taxon>
        <taxon>Mollusca</taxon>
        <taxon>Gastropoda</taxon>
        <taxon>Heterobranchia</taxon>
        <taxon>Euthyneura</taxon>
        <taxon>Panpulmonata</taxon>
        <taxon>Sacoglossa</taxon>
        <taxon>Placobranchoidea</taxon>
        <taxon>Plakobranchidae</taxon>
        <taxon>Elysia</taxon>
    </lineage>
</organism>
<evidence type="ECO:0008006" key="3">
    <source>
        <dbReference type="Google" id="ProtNLM"/>
    </source>
</evidence>
<dbReference type="EMBL" id="BMAT01001749">
    <property type="protein sequence ID" value="GFR91841.1"/>
    <property type="molecule type" value="Genomic_DNA"/>
</dbReference>
<protein>
    <recommendedName>
        <fullName evidence="3">Transferrin-like domain-containing protein</fullName>
    </recommendedName>
</protein>
<evidence type="ECO:0000313" key="1">
    <source>
        <dbReference type="EMBL" id="GFR91841.1"/>
    </source>
</evidence>
<accession>A0AAV4H2L2</accession>